<feature type="active site" description="Charge relay system" evidence="8">
    <location>
        <position position="245"/>
    </location>
</feature>
<dbReference type="Pfam" id="PF00082">
    <property type="entry name" value="Peptidase_S8"/>
    <property type="match status" value="1"/>
</dbReference>
<dbReference type="InterPro" id="IPR022398">
    <property type="entry name" value="Peptidase_S8_His-AS"/>
</dbReference>
<dbReference type="InterPro" id="IPR017296">
    <property type="entry name" value="Peptidase_S8A_SAM-P45"/>
</dbReference>
<keyword evidence="4 8" id="KW-0645">Protease</keyword>
<evidence type="ECO:0000256" key="2">
    <source>
        <dbReference type="ARBA" id="ARBA00022512"/>
    </source>
</evidence>
<reference evidence="15" key="1">
    <citation type="journal article" date="2019" name="Int. J. Syst. Evol. Microbiol.">
        <title>The Global Catalogue of Microorganisms (GCM) 10K type strain sequencing project: providing services to taxonomists for standard genome sequencing and annotation.</title>
        <authorList>
            <consortium name="The Broad Institute Genomics Platform"/>
            <consortium name="The Broad Institute Genome Sequencing Center for Infectious Disease"/>
            <person name="Wu L."/>
            <person name="Ma J."/>
        </authorList>
    </citation>
    <scope>NUCLEOTIDE SEQUENCE [LARGE SCALE GENOMIC DNA]</scope>
    <source>
        <strain evidence="15">CCM 7526</strain>
    </source>
</reference>
<dbReference type="InterPro" id="IPR000209">
    <property type="entry name" value="Peptidase_S8/S53_dom"/>
</dbReference>
<dbReference type="Proteomes" id="UP001597183">
    <property type="component" value="Unassembled WGS sequence"/>
</dbReference>
<keyword evidence="7 8" id="KW-0720">Serine protease</keyword>
<proteinExistence type="inferred from homology"/>
<evidence type="ECO:0000256" key="11">
    <source>
        <dbReference type="SAM" id="SignalP"/>
    </source>
</evidence>
<evidence type="ECO:0000259" key="13">
    <source>
        <dbReference type="Pfam" id="PF02225"/>
    </source>
</evidence>
<evidence type="ECO:0000259" key="12">
    <source>
        <dbReference type="Pfam" id="PF00082"/>
    </source>
</evidence>
<dbReference type="CDD" id="cd00538">
    <property type="entry name" value="PA"/>
    <property type="match status" value="1"/>
</dbReference>
<feature type="domain" description="PA" evidence="13">
    <location>
        <begin position="808"/>
        <end position="872"/>
    </location>
</feature>
<evidence type="ECO:0000256" key="10">
    <source>
        <dbReference type="SAM" id="MobiDB-lite"/>
    </source>
</evidence>
<evidence type="ECO:0000313" key="14">
    <source>
        <dbReference type="EMBL" id="MFD1370462.1"/>
    </source>
</evidence>
<dbReference type="PRINTS" id="PR00723">
    <property type="entry name" value="SUBTILISIN"/>
</dbReference>
<dbReference type="InterPro" id="IPR046450">
    <property type="entry name" value="PA_dom_sf"/>
</dbReference>
<dbReference type="SUPFAM" id="SSF52743">
    <property type="entry name" value="Subtilisin-like"/>
    <property type="match status" value="1"/>
</dbReference>
<dbReference type="PROSITE" id="PS00138">
    <property type="entry name" value="SUBTILASE_SER"/>
    <property type="match status" value="1"/>
</dbReference>
<feature type="compositionally biased region" description="Low complexity" evidence="10">
    <location>
        <begin position="168"/>
        <end position="178"/>
    </location>
</feature>
<protein>
    <submittedName>
        <fullName evidence="14">S8 family serine peptidase</fullName>
    </submittedName>
</protein>
<dbReference type="PANTHER" id="PTHR43806">
    <property type="entry name" value="PEPTIDASE S8"/>
    <property type="match status" value="1"/>
</dbReference>
<dbReference type="Pfam" id="PF02225">
    <property type="entry name" value="PA"/>
    <property type="match status" value="1"/>
</dbReference>
<keyword evidence="2" id="KW-0134">Cell wall</keyword>
<dbReference type="RefSeq" id="WP_317793765.1">
    <property type="nucleotide sequence ID" value="NZ_AP028461.1"/>
</dbReference>
<feature type="domain" description="Peptidase S8/S53" evidence="12">
    <location>
        <begin position="236"/>
        <end position="487"/>
    </location>
</feature>
<comment type="similarity">
    <text evidence="1 8 9">Belongs to the peptidase S8 family.</text>
</comment>
<dbReference type="PROSITE" id="PS00136">
    <property type="entry name" value="SUBTILASE_ASP"/>
    <property type="match status" value="1"/>
</dbReference>
<evidence type="ECO:0000256" key="7">
    <source>
        <dbReference type="ARBA" id="ARBA00022825"/>
    </source>
</evidence>
<keyword evidence="3" id="KW-0964">Secreted</keyword>
<dbReference type="PANTHER" id="PTHR43806:SF65">
    <property type="entry name" value="SERINE PROTEASE APRX"/>
    <property type="match status" value="1"/>
</dbReference>
<keyword evidence="5 11" id="KW-0732">Signal</keyword>
<dbReference type="SUPFAM" id="SSF52025">
    <property type="entry name" value="PA domain"/>
    <property type="match status" value="1"/>
</dbReference>
<dbReference type="PROSITE" id="PS00137">
    <property type="entry name" value="SUBTILASE_HIS"/>
    <property type="match status" value="1"/>
</dbReference>
<evidence type="ECO:0000256" key="1">
    <source>
        <dbReference type="ARBA" id="ARBA00011073"/>
    </source>
</evidence>
<dbReference type="EMBL" id="JBHTMK010000044">
    <property type="protein sequence ID" value="MFD1370462.1"/>
    <property type="molecule type" value="Genomic_DNA"/>
</dbReference>
<evidence type="ECO:0000256" key="3">
    <source>
        <dbReference type="ARBA" id="ARBA00022525"/>
    </source>
</evidence>
<dbReference type="Gene3D" id="3.50.30.30">
    <property type="match status" value="1"/>
</dbReference>
<feature type="active site" description="Charge relay system" evidence="8">
    <location>
        <position position="277"/>
    </location>
</feature>
<evidence type="ECO:0000256" key="4">
    <source>
        <dbReference type="ARBA" id="ARBA00022670"/>
    </source>
</evidence>
<keyword evidence="15" id="KW-1185">Reference proteome</keyword>
<dbReference type="PIRSF" id="PIRSF037852">
    <property type="entry name" value="Subtilisin_rel_SAV5721"/>
    <property type="match status" value="1"/>
</dbReference>
<dbReference type="InterPro" id="IPR023828">
    <property type="entry name" value="Peptidase_S8_Ser-AS"/>
</dbReference>
<keyword evidence="6 8" id="KW-0378">Hydrolase</keyword>
<evidence type="ECO:0000256" key="8">
    <source>
        <dbReference type="PROSITE-ProRule" id="PRU01240"/>
    </source>
</evidence>
<evidence type="ECO:0000256" key="6">
    <source>
        <dbReference type="ARBA" id="ARBA00022801"/>
    </source>
</evidence>
<dbReference type="Gene3D" id="3.40.50.200">
    <property type="entry name" value="Peptidase S8/S53 domain"/>
    <property type="match status" value="1"/>
</dbReference>
<evidence type="ECO:0000256" key="9">
    <source>
        <dbReference type="RuleBase" id="RU003355"/>
    </source>
</evidence>
<dbReference type="InterPro" id="IPR023827">
    <property type="entry name" value="Peptidase_S8_Asp-AS"/>
</dbReference>
<gene>
    <name evidence="14" type="ORF">ACFQ5G_34445</name>
</gene>
<dbReference type="InterPro" id="IPR036852">
    <property type="entry name" value="Peptidase_S8/S53_dom_sf"/>
</dbReference>
<name>A0ABW4AI38_9ACTN</name>
<evidence type="ECO:0000256" key="5">
    <source>
        <dbReference type="ARBA" id="ARBA00022729"/>
    </source>
</evidence>
<feature type="chain" id="PRO_5047305332" evidence="11">
    <location>
        <begin position="27"/>
        <end position="1218"/>
    </location>
</feature>
<sequence length="1218" mass="128643">MRIFPIGGIVLVLTAVAVTPPAAASASPPAHSAPATSTTITLITGDKVTVRPGGTAVQGPEGSHITTVGPDTYVYPDGVLPYVAAGRLDKRLFNITYLLREGYGDAATDRLPVILGYSANLAKRAEVLPEAATEVRALPSINGRAVDTDRARAKDFWSSLTGAPPAPTGRTAGAAPALTGQTTGAAPALTAPTTGAAPAFAHGIDKVWLDGRVHATLADSVAQIGAPAVWSGGDTGAGIDVAVLDTGIDAGHPDLAGRIESTASFVPGEDVTDGHGHGTHVASTIAGTGAASDGRERGVAPGADLEIGKVLDNGGSGQDSWIISGMEWAARDRRAKVVSMSLGGGPTDGTDPMSVAVDRLSAETGALFVIAAGNSGPTETTVGSPGAADAALTVGAVDADDRLAEFSSRGPRLVDGALKPEITAPGVDILAARSQYSSEGEGFYRTMSGTSMATPHVAGAAALLAAQHPDWTGGQLKDALVSTARQTPDFGPYEAGSGRLDIAATSSATIFASATAYLGIHPLTDEPTGTTERPITYTNTGTATVELDLTLDGPDLIELSATHVTVPAGGTATVTVSADLGSVTEKGRFTGDVVASTGGTRVADTVVGLSTEDQPRHLTITPTGRNGEPMPGEIMLLRDGDPAGAYYNFVTYDGRPIDVLVPQGRYAVWMWGQVEGARGPNSRGMALLSEPTVVVEKDTAIALRAAATREVQAITPKPTATAELRLDYHRELGETAEATDAYILPRFYDSVWVVPGQKARDGRMSITARWRKTQPVLSLGDAFDDLILLPGSTPPTEGVHQMQAVFAGQGTDLNGKIAVVRRGDLDDQVSAAEKAGAAMLAIVNTEPGRYFDATSRTRLAVVSLTKDRGEQLITRLARGPVTLRVDSQPTTDYLYDLVRYWPDGVPKSVTYRPAERDLARVDVDFQSTSDREISEKRYDYHPDMPVKVGSTTLMRSDRFRTDWVTAQPDVTWSTDMDDRYSFQLGGSTAYRPGSRTRETWLGAIQRPRINDAVTLPHRDGDRIVAEIPGWGDSGANHAGVAFPDGGEMTATLTQGGKVIEQNEYNWIDRNSGLSPQRLPYRLVTTTSRDSTSYPYSTRTRTTWDFVSDAKSSRIPLIQLDYRVDTDITHWAARSAPITVTPSHLPGAPSSRSITSVTLDVSYDDGVTWVRQRLHRTPDGWTADLKAPRNAQHVTLRTTAADAHGNRVEQTITRAFGLK</sequence>
<dbReference type="InterPro" id="IPR050131">
    <property type="entry name" value="Peptidase_S8_subtilisin-like"/>
</dbReference>
<feature type="signal peptide" evidence="11">
    <location>
        <begin position="1"/>
        <end position="26"/>
    </location>
</feature>
<feature type="region of interest" description="Disordered" evidence="10">
    <location>
        <begin position="158"/>
        <end position="178"/>
    </location>
</feature>
<evidence type="ECO:0000313" key="15">
    <source>
        <dbReference type="Proteomes" id="UP001597183"/>
    </source>
</evidence>
<accession>A0ABW4AI38</accession>
<feature type="active site" description="Charge relay system" evidence="8">
    <location>
        <position position="451"/>
    </location>
</feature>
<organism evidence="14 15">
    <name type="scientific">Actinoplanes sichuanensis</name>
    <dbReference type="NCBI Taxonomy" id="512349"/>
    <lineage>
        <taxon>Bacteria</taxon>
        <taxon>Bacillati</taxon>
        <taxon>Actinomycetota</taxon>
        <taxon>Actinomycetes</taxon>
        <taxon>Micromonosporales</taxon>
        <taxon>Micromonosporaceae</taxon>
        <taxon>Actinoplanes</taxon>
    </lineage>
</organism>
<dbReference type="InterPro" id="IPR003137">
    <property type="entry name" value="PA_domain"/>
</dbReference>
<comment type="caution">
    <text evidence="14">The sequence shown here is derived from an EMBL/GenBank/DDBJ whole genome shotgun (WGS) entry which is preliminary data.</text>
</comment>
<dbReference type="InterPro" id="IPR015500">
    <property type="entry name" value="Peptidase_S8_subtilisin-rel"/>
</dbReference>
<dbReference type="PROSITE" id="PS51892">
    <property type="entry name" value="SUBTILASE"/>
    <property type="match status" value="1"/>
</dbReference>